<evidence type="ECO:0000256" key="8">
    <source>
        <dbReference type="PROSITE-ProRule" id="PRU00266"/>
    </source>
</evidence>
<comment type="caution">
    <text evidence="11">The sequence shown here is derived from an EMBL/GenBank/DDBJ whole genome shotgun (WGS) entry which is preliminary data.</text>
</comment>
<dbReference type="PROSITE" id="PS50142">
    <property type="entry name" value="RNASE_3_2"/>
    <property type="match status" value="1"/>
</dbReference>
<dbReference type="InterPro" id="IPR014720">
    <property type="entry name" value="dsRBD_dom"/>
</dbReference>
<proteinExistence type="inferred from homology"/>
<evidence type="ECO:0000256" key="3">
    <source>
        <dbReference type="ARBA" id="ARBA00022980"/>
    </source>
</evidence>
<evidence type="ECO:0000256" key="6">
    <source>
        <dbReference type="ARBA" id="ARBA00024034"/>
    </source>
</evidence>
<reference evidence="11 12" key="1">
    <citation type="journal article" date="2020" name="ISME J.">
        <title>Uncovering the hidden diversity of litter-decomposition mechanisms in mushroom-forming fungi.</title>
        <authorList>
            <person name="Floudas D."/>
            <person name="Bentzer J."/>
            <person name="Ahren D."/>
            <person name="Johansson T."/>
            <person name="Persson P."/>
            <person name="Tunlid A."/>
        </authorList>
    </citation>
    <scope>NUCLEOTIDE SEQUENCE [LARGE SCALE GENOMIC DNA]</scope>
    <source>
        <strain evidence="11 12">CBS 101986</strain>
    </source>
</reference>
<dbReference type="CDD" id="cd19873">
    <property type="entry name" value="DSRM_MRPL3_like"/>
    <property type="match status" value="1"/>
</dbReference>
<evidence type="ECO:0000313" key="11">
    <source>
        <dbReference type="EMBL" id="KAF5316624.1"/>
    </source>
</evidence>
<comment type="subcellular location">
    <subcellularLocation>
        <location evidence="1">Mitochondrion</location>
    </subcellularLocation>
</comment>
<dbReference type="InterPro" id="IPR000999">
    <property type="entry name" value="RNase_III_dom"/>
</dbReference>
<keyword evidence="2 8" id="KW-0694">RNA-binding</keyword>
<dbReference type="SUPFAM" id="SSF69065">
    <property type="entry name" value="RNase III domain-like"/>
    <property type="match status" value="1"/>
</dbReference>
<feature type="domain" description="RNase III" evidence="10">
    <location>
        <begin position="60"/>
        <end position="198"/>
    </location>
</feature>
<keyword evidence="12" id="KW-1185">Reference proteome</keyword>
<evidence type="ECO:0000256" key="1">
    <source>
        <dbReference type="ARBA" id="ARBA00004173"/>
    </source>
</evidence>
<evidence type="ECO:0000259" key="10">
    <source>
        <dbReference type="PROSITE" id="PS50142"/>
    </source>
</evidence>
<dbReference type="InterPro" id="IPR044443">
    <property type="entry name" value="Ribosomal_mL44_DSRM_fung"/>
</dbReference>
<dbReference type="Gene3D" id="1.10.1520.10">
    <property type="entry name" value="Ribonuclease III domain"/>
    <property type="match status" value="1"/>
</dbReference>
<dbReference type="SMART" id="SM00535">
    <property type="entry name" value="RIBOc"/>
    <property type="match status" value="1"/>
</dbReference>
<evidence type="ECO:0000256" key="2">
    <source>
        <dbReference type="ARBA" id="ARBA00022884"/>
    </source>
</evidence>
<dbReference type="OrthoDB" id="67027at2759"/>
<dbReference type="GO" id="GO:0004525">
    <property type="term" value="F:ribonuclease III activity"/>
    <property type="evidence" value="ECO:0007669"/>
    <property type="project" value="InterPro"/>
</dbReference>
<dbReference type="EMBL" id="JAACJJ010000042">
    <property type="protein sequence ID" value="KAF5316624.1"/>
    <property type="molecule type" value="Genomic_DNA"/>
</dbReference>
<dbReference type="PANTHER" id="PTHR11207">
    <property type="entry name" value="RIBONUCLEASE III"/>
    <property type="match status" value="1"/>
</dbReference>
<sequence>MNYVQRRLVSSVAARLPSVSPTTVGTFPPAESLKTPGQSFSKDFDPANWASLQPAPSTALVAFAHRVGLAAIFHSTDSIRQACTHPSFVALFRQHYPSKPEPKTNAQSAAIGNSLLGLFATEYLHAKYPYLPTRVMKAAVSAHVGPLTCDSVAREMGAAPLLRWHRNVNEEGMPQVLQSDAMASIPRSLTGLIYQERSLADARTFAHKLFLTRTVDLRPLLKFSNPKKALLEMVRKYNREDPKSRLLKETGRFSNSPVYVVGIFSGVDKLGEGFGASLRMAEYRAAEDALLRVYLTQTPADQIQLPSTTFPAVQGNIFTPGPEGAYTAPELVNAEVLYESSGKTVRPY</sequence>
<keyword evidence="3" id="KW-0689">Ribosomal protein</keyword>
<gene>
    <name evidence="11" type="ORF">D9619_006670</name>
</gene>
<dbReference type="GO" id="GO:0003725">
    <property type="term" value="F:double-stranded RNA binding"/>
    <property type="evidence" value="ECO:0007669"/>
    <property type="project" value="InterPro"/>
</dbReference>
<dbReference type="Proteomes" id="UP000567179">
    <property type="component" value="Unassembled WGS sequence"/>
</dbReference>
<accession>A0A8H5B4K7</accession>
<dbReference type="GO" id="GO:0006396">
    <property type="term" value="P:RNA processing"/>
    <property type="evidence" value="ECO:0007669"/>
    <property type="project" value="InterPro"/>
</dbReference>
<dbReference type="PROSITE" id="PS50137">
    <property type="entry name" value="DS_RBD"/>
    <property type="match status" value="1"/>
</dbReference>
<dbReference type="Pfam" id="PF00636">
    <property type="entry name" value="Ribonuclease_3"/>
    <property type="match status" value="1"/>
</dbReference>
<keyword evidence="4" id="KW-0496">Mitochondrion</keyword>
<dbReference type="SMART" id="SM00358">
    <property type="entry name" value="DSRM"/>
    <property type="match status" value="1"/>
</dbReference>
<dbReference type="InterPro" id="IPR044444">
    <property type="entry name" value="Ribosomal_mL44_DSRM_metazoa"/>
</dbReference>
<evidence type="ECO:0000256" key="7">
    <source>
        <dbReference type="ARBA" id="ARBA00035187"/>
    </source>
</evidence>
<dbReference type="GO" id="GO:0005739">
    <property type="term" value="C:mitochondrion"/>
    <property type="evidence" value="ECO:0007669"/>
    <property type="project" value="TreeGrafter"/>
</dbReference>
<dbReference type="PANTHER" id="PTHR11207:SF32">
    <property type="entry name" value="LARGE RIBOSOMAL SUBUNIT PROTEIN ML44"/>
    <property type="match status" value="1"/>
</dbReference>
<dbReference type="Pfam" id="PF22892">
    <property type="entry name" value="DSRM_MRPL44"/>
    <property type="match status" value="1"/>
</dbReference>
<evidence type="ECO:0000256" key="5">
    <source>
        <dbReference type="ARBA" id="ARBA00023274"/>
    </source>
</evidence>
<keyword evidence="5" id="KW-0687">Ribonucleoprotein</keyword>
<dbReference type="SUPFAM" id="SSF54768">
    <property type="entry name" value="dsRNA-binding domain-like"/>
    <property type="match status" value="1"/>
</dbReference>
<evidence type="ECO:0000259" key="9">
    <source>
        <dbReference type="PROSITE" id="PS50137"/>
    </source>
</evidence>
<dbReference type="InterPro" id="IPR036389">
    <property type="entry name" value="RNase_III_sf"/>
</dbReference>
<comment type="similarity">
    <text evidence="6">Belongs to the ribonuclease III family. Mitochondrion-specific ribosomal protein mL44 subfamily.</text>
</comment>
<dbReference type="CDD" id="cd00593">
    <property type="entry name" value="RIBOc"/>
    <property type="match status" value="1"/>
</dbReference>
<evidence type="ECO:0000313" key="12">
    <source>
        <dbReference type="Proteomes" id="UP000567179"/>
    </source>
</evidence>
<evidence type="ECO:0000256" key="4">
    <source>
        <dbReference type="ARBA" id="ARBA00023128"/>
    </source>
</evidence>
<protein>
    <recommendedName>
        <fullName evidence="7">Large ribosomal subunit protein mL44</fullName>
    </recommendedName>
</protein>
<dbReference type="Gene3D" id="3.30.160.20">
    <property type="match status" value="1"/>
</dbReference>
<feature type="domain" description="DRBM" evidence="9">
    <location>
        <begin position="225"/>
        <end position="295"/>
    </location>
</feature>
<dbReference type="AlphaFoldDB" id="A0A8H5B4K7"/>
<organism evidence="11 12">
    <name type="scientific">Psilocybe cf. subviscida</name>
    <dbReference type="NCBI Taxonomy" id="2480587"/>
    <lineage>
        <taxon>Eukaryota</taxon>
        <taxon>Fungi</taxon>
        <taxon>Dikarya</taxon>
        <taxon>Basidiomycota</taxon>
        <taxon>Agaricomycotina</taxon>
        <taxon>Agaricomycetes</taxon>
        <taxon>Agaricomycetidae</taxon>
        <taxon>Agaricales</taxon>
        <taxon>Agaricineae</taxon>
        <taxon>Strophariaceae</taxon>
        <taxon>Psilocybe</taxon>
    </lineage>
</organism>
<dbReference type="GO" id="GO:0003735">
    <property type="term" value="F:structural constituent of ribosome"/>
    <property type="evidence" value="ECO:0007669"/>
    <property type="project" value="TreeGrafter"/>
</dbReference>
<name>A0A8H5B4K7_9AGAR</name>